<dbReference type="Gene3D" id="3.40.930.10">
    <property type="entry name" value="Mannitol-specific EII, Chain A"/>
    <property type="match status" value="1"/>
</dbReference>
<gene>
    <name evidence="2" type="ORF">CQW29_00295</name>
</gene>
<evidence type="ECO:0000313" key="3">
    <source>
        <dbReference type="Proteomes" id="UP000239181"/>
    </source>
</evidence>
<reference evidence="2 3" key="1">
    <citation type="submission" date="2017-10" db="EMBL/GenBank/DDBJ databases">
        <title>Draft genome of two endophytic bacteria isolated from 'guarana' Paullinia cupana (Mart.) Ducke.</title>
        <authorList>
            <person name="Siqueira K.A."/>
            <person name="Liotti R.G."/>
            <person name="Mendes T.A."/>
            <person name="Soares M.A."/>
        </authorList>
    </citation>
    <scope>NUCLEOTIDE SEQUENCE [LARGE SCALE GENOMIC DNA]</scope>
    <source>
        <strain evidence="2 3">342</strain>
    </source>
</reference>
<dbReference type="PROSITE" id="PS51094">
    <property type="entry name" value="PTS_EIIA_TYPE_2"/>
    <property type="match status" value="1"/>
</dbReference>
<dbReference type="Pfam" id="PF00359">
    <property type="entry name" value="PTS_EIIA_2"/>
    <property type="match status" value="1"/>
</dbReference>
<dbReference type="EMBL" id="PDET01000001">
    <property type="protein sequence ID" value="PRD17111.1"/>
    <property type="molecule type" value="Genomic_DNA"/>
</dbReference>
<name>A0A2S9IH40_9GAMM</name>
<accession>A0A2S9IH40</accession>
<dbReference type="OrthoDB" id="3192919at2"/>
<keyword evidence="3" id="KW-1185">Reference proteome</keyword>
<dbReference type="InterPro" id="IPR002178">
    <property type="entry name" value="PTS_EIIA_type-2_dom"/>
</dbReference>
<feature type="domain" description="PTS EIIA type-2" evidence="1">
    <location>
        <begin position="1"/>
        <end position="146"/>
    </location>
</feature>
<dbReference type="SUPFAM" id="SSF55804">
    <property type="entry name" value="Phoshotransferase/anion transport protein"/>
    <property type="match status" value="1"/>
</dbReference>
<dbReference type="InterPro" id="IPR016152">
    <property type="entry name" value="PTrfase/Anion_transptr"/>
</dbReference>
<organism evidence="2 3">
    <name type="scientific">Pantoea coffeiphila</name>
    <dbReference type="NCBI Taxonomy" id="1465635"/>
    <lineage>
        <taxon>Bacteria</taxon>
        <taxon>Pseudomonadati</taxon>
        <taxon>Pseudomonadota</taxon>
        <taxon>Gammaproteobacteria</taxon>
        <taxon>Enterobacterales</taxon>
        <taxon>Erwiniaceae</taxon>
        <taxon>Pantoea</taxon>
    </lineage>
</organism>
<comment type="caution">
    <text evidence="2">The sequence shown here is derived from an EMBL/GenBank/DDBJ whole genome shotgun (WGS) entry which is preliminary data.</text>
</comment>
<dbReference type="GO" id="GO:0030295">
    <property type="term" value="F:protein kinase activator activity"/>
    <property type="evidence" value="ECO:0007669"/>
    <property type="project" value="TreeGrafter"/>
</dbReference>
<proteinExistence type="predicted"/>
<dbReference type="RefSeq" id="WP_105590717.1">
    <property type="nucleotide sequence ID" value="NZ_PDET01000001.1"/>
</dbReference>
<dbReference type="PANTHER" id="PTHR47738">
    <property type="entry name" value="PTS SYSTEM FRUCTOSE-LIKE EIIA COMPONENT-RELATED"/>
    <property type="match status" value="1"/>
</dbReference>
<dbReference type="PANTHER" id="PTHR47738:SF4">
    <property type="entry name" value="PTS SYSTEM GALACTITOL-SPECIFIC EIIA COMPONENT"/>
    <property type="match status" value="1"/>
</dbReference>
<protein>
    <submittedName>
        <fullName evidence="2">PTS galactitol transporter subunit IIA</fullName>
    </submittedName>
</protein>
<dbReference type="AlphaFoldDB" id="A0A2S9IH40"/>
<dbReference type="InterPro" id="IPR051541">
    <property type="entry name" value="PTS_SugarTrans_NitroReg"/>
</dbReference>
<evidence type="ECO:0000313" key="2">
    <source>
        <dbReference type="EMBL" id="PRD17111.1"/>
    </source>
</evidence>
<dbReference type="NCBIfam" id="NF007236">
    <property type="entry name" value="PRK09665.1"/>
    <property type="match status" value="1"/>
</dbReference>
<dbReference type="CDD" id="cd00211">
    <property type="entry name" value="PTS_IIA_fru"/>
    <property type="match status" value="1"/>
</dbReference>
<sequence>MHDYRLIVSSAMNFSSATDALRHIGERMVQEGLCRDSYPAALLEREATYPTGIALDGHAVAIPHCDASHAIAPAIYLIRPEKPVAFQQADDDGSINAELIIALVVTHPQEQLKLLRALFGQLQQPEFISSLLNAAEDDVAHCFSERILAAAT</sequence>
<dbReference type="Proteomes" id="UP000239181">
    <property type="component" value="Unassembled WGS sequence"/>
</dbReference>
<evidence type="ECO:0000259" key="1">
    <source>
        <dbReference type="PROSITE" id="PS51094"/>
    </source>
</evidence>